<organism evidence="2">
    <name type="scientific">Homo sapiens</name>
    <name type="common">Human</name>
    <dbReference type="NCBI Taxonomy" id="9606"/>
    <lineage>
        <taxon>Eukaryota</taxon>
        <taxon>Metazoa</taxon>
        <taxon>Chordata</taxon>
        <taxon>Craniata</taxon>
        <taxon>Vertebrata</taxon>
        <taxon>Euteleostomi</taxon>
        <taxon>Mammalia</taxon>
        <taxon>Eutheria</taxon>
        <taxon>Euarchontoglires</taxon>
        <taxon>Primates</taxon>
        <taxon>Haplorrhini</taxon>
        <taxon>Catarrhini</taxon>
        <taxon>Hominidae</taxon>
        <taxon>Homo</taxon>
    </lineage>
</organism>
<proteinExistence type="predicted"/>
<gene>
    <name evidence="2" type="primary">STRA6</name>
</gene>
<evidence type="ECO:0000313" key="2">
    <source>
        <dbReference type="EMBL" id="CCQ43110.1"/>
    </source>
</evidence>
<feature type="compositionally biased region" description="Gly residues" evidence="1">
    <location>
        <begin position="45"/>
        <end position="57"/>
    </location>
</feature>
<name>L8E774_HUMAN</name>
<dbReference type="EMBL" id="HF583613">
    <property type="protein sequence ID" value="CCQ43110.1"/>
    <property type="molecule type" value="Genomic_DNA"/>
</dbReference>
<protein>
    <submittedName>
        <fullName evidence="2">Alternative protein STRA6</fullName>
    </submittedName>
</protein>
<reference evidence="2" key="1">
    <citation type="journal article" date="2013" name="PLoS ONE">
        <title>Direct detection of alternative open reading frames translation products in human significantly expands the proteome.</title>
        <authorList>
            <person name="Vanderperre B."/>
            <person name="Lucier J.-F."/>
            <person name="Motard J."/>
            <person name="Tremblay G."/>
            <person name="Vanderperre S."/>
            <person name="Wisztorski M."/>
            <person name="Salzet M."/>
            <person name="Boisvert F.-M."/>
            <person name="Roucou X."/>
        </authorList>
    </citation>
    <scope>NUCLEOTIDE SEQUENCE</scope>
</reference>
<accession>L8E774</accession>
<dbReference type="AlphaFoldDB" id="L8E774"/>
<feature type="region of interest" description="Disordered" evidence="1">
    <location>
        <begin position="37"/>
        <end position="68"/>
    </location>
</feature>
<sequence length="134" mass="14514">MMGRPAAFHCAWDSMPSNMCPFQAWLLCRRGREQGGWAQPSGTLSLGGGGEGEVGRVGGRESLKWPPPPMPVLVIPQLPFGQAGEGMGVKLDGGRQVRSQGWSKRAERRIPEPQDLAHWLLAGAVKLSSLELKE</sequence>
<feature type="region of interest" description="Disordered" evidence="1">
    <location>
        <begin position="85"/>
        <end position="107"/>
    </location>
</feature>
<dbReference type="OrthoDB" id="9939815at2759"/>
<dbReference type="PeptideAtlas" id="L8E774"/>
<dbReference type="ChiTaRS" id="STRA6">
    <property type="organism name" value="human"/>
</dbReference>
<evidence type="ECO:0000256" key="1">
    <source>
        <dbReference type="SAM" id="MobiDB-lite"/>
    </source>
</evidence>